<reference evidence="2" key="1">
    <citation type="journal article" date="2019" name="Int. J. Syst. Evol. Microbiol.">
        <title>The Global Catalogue of Microorganisms (GCM) 10K type strain sequencing project: providing services to taxonomists for standard genome sequencing and annotation.</title>
        <authorList>
            <consortium name="The Broad Institute Genomics Platform"/>
            <consortium name="The Broad Institute Genome Sequencing Center for Infectious Disease"/>
            <person name="Wu L."/>
            <person name="Ma J."/>
        </authorList>
    </citation>
    <scope>NUCLEOTIDE SEQUENCE [LARGE SCALE GENOMIC DNA]</scope>
    <source>
        <strain evidence="2">JCM 3369</strain>
    </source>
</reference>
<protein>
    <submittedName>
        <fullName evidence="1">Uncharacterized protein</fullName>
    </submittedName>
</protein>
<evidence type="ECO:0000313" key="1">
    <source>
        <dbReference type="EMBL" id="MFD1694957.1"/>
    </source>
</evidence>
<dbReference type="Proteomes" id="UP001597327">
    <property type="component" value="Unassembled WGS sequence"/>
</dbReference>
<name>A0ABW4JTY6_9HYPH</name>
<proteinExistence type="predicted"/>
<organism evidence="1 2">
    <name type="scientific">Roseibium aestuarii</name>
    <dbReference type="NCBI Taxonomy" id="2600299"/>
    <lineage>
        <taxon>Bacteria</taxon>
        <taxon>Pseudomonadati</taxon>
        <taxon>Pseudomonadota</taxon>
        <taxon>Alphaproteobacteria</taxon>
        <taxon>Hyphomicrobiales</taxon>
        <taxon>Stappiaceae</taxon>
        <taxon>Roseibium</taxon>
    </lineage>
</organism>
<dbReference type="EMBL" id="JBHUFA010000001">
    <property type="protein sequence ID" value="MFD1694957.1"/>
    <property type="molecule type" value="Genomic_DNA"/>
</dbReference>
<accession>A0ABW4JTY6</accession>
<keyword evidence="2" id="KW-1185">Reference proteome</keyword>
<sequence>MRTLADLALTSDQPKTANLIYGSLARRLTALLDWVPDKRADGSPIWMSLLAEGWTPPGREYELTMVPAAVEAVAVLIEEQARV</sequence>
<gene>
    <name evidence="1" type="ORF">ACFSC7_05475</name>
</gene>
<dbReference type="RefSeq" id="WP_149891252.1">
    <property type="nucleotide sequence ID" value="NZ_JBHUFA010000001.1"/>
</dbReference>
<evidence type="ECO:0000313" key="2">
    <source>
        <dbReference type="Proteomes" id="UP001597327"/>
    </source>
</evidence>
<comment type="caution">
    <text evidence="1">The sequence shown here is derived from an EMBL/GenBank/DDBJ whole genome shotgun (WGS) entry which is preliminary data.</text>
</comment>